<evidence type="ECO:0000313" key="4">
    <source>
        <dbReference type="Proteomes" id="UP001141327"/>
    </source>
</evidence>
<accession>A0ABQ8UC71</accession>
<sequence>MSTATTSSSVPVTTGAPARSPQFQFQPTPVLPYFQYFSFSEWFSFKKELEMVKLRFPTFSMESVRPLIDEGILMTDEALATKMPKDDAELIAFLDKTLKPTNALEKQMLLDAAAFTPVAHRALREQFPRHMGLFKKLVIELEIPVSKRPKFFLKSLTASPHLHARLTLEADQMDDPSVDDLFRKGLEICELLDGPAATVQRSPPLHLTASTTLAPVLPTPPATAITTMPSPQQLPPEVHAKCLRDRTCFLCKMPGHHRKDCPMGDLSKRIPRPVDRYDPSPAAKPLVASAAELLPQEGEVHEAFEPDPRPHFNCKIGDEDVRVIADTGANCTTTNVSTLALIVLADGREVAASAWSRIDIPLPPTRTGQSFSVCPVRVYGFPDAPLDITLGMDVLKVYIIDPQLKQPLLPRPSPG</sequence>
<organism evidence="3 4">
    <name type="scientific">Paratrimastix pyriformis</name>
    <dbReference type="NCBI Taxonomy" id="342808"/>
    <lineage>
        <taxon>Eukaryota</taxon>
        <taxon>Metamonada</taxon>
        <taxon>Preaxostyla</taxon>
        <taxon>Paratrimastigidae</taxon>
        <taxon>Paratrimastix</taxon>
    </lineage>
</organism>
<protein>
    <recommendedName>
        <fullName evidence="2">CCHC-type domain-containing protein</fullName>
    </recommendedName>
</protein>
<keyword evidence="1" id="KW-0863">Zinc-finger</keyword>
<dbReference type="SUPFAM" id="SSF57756">
    <property type="entry name" value="Retrovirus zinc finger-like domains"/>
    <property type="match status" value="1"/>
</dbReference>
<evidence type="ECO:0000256" key="1">
    <source>
        <dbReference type="PROSITE-ProRule" id="PRU00047"/>
    </source>
</evidence>
<dbReference type="Proteomes" id="UP001141327">
    <property type="component" value="Unassembled WGS sequence"/>
</dbReference>
<keyword evidence="4" id="KW-1185">Reference proteome</keyword>
<evidence type="ECO:0000313" key="3">
    <source>
        <dbReference type="EMBL" id="KAJ4455237.1"/>
    </source>
</evidence>
<name>A0ABQ8UC71_9EUKA</name>
<dbReference type="PROSITE" id="PS50158">
    <property type="entry name" value="ZF_CCHC"/>
    <property type="match status" value="1"/>
</dbReference>
<reference evidence="3" key="1">
    <citation type="journal article" date="2022" name="bioRxiv">
        <title>Genomics of Preaxostyla Flagellates Illuminates Evolutionary Transitions and the Path Towards Mitochondrial Loss.</title>
        <authorList>
            <person name="Novak L.V.F."/>
            <person name="Treitli S.C."/>
            <person name="Pyrih J."/>
            <person name="Halakuc P."/>
            <person name="Pipaliya S.V."/>
            <person name="Vacek V."/>
            <person name="Brzon O."/>
            <person name="Soukal P."/>
            <person name="Eme L."/>
            <person name="Dacks J.B."/>
            <person name="Karnkowska A."/>
            <person name="Elias M."/>
            <person name="Hampl V."/>
        </authorList>
    </citation>
    <scope>NUCLEOTIDE SEQUENCE</scope>
    <source>
        <strain evidence="3">RCP-MX</strain>
    </source>
</reference>
<dbReference type="InterPro" id="IPR001878">
    <property type="entry name" value="Znf_CCHC"/>
</dbReference>
<gene>
    <name evidence="3" type="ORF">PAPYR_9825</name>
</gene>
<keyword evidence="1" id="KW-0479">Metal-binding</keyword>
<keyword evidence="1" id="KW-0862">Zinc</keyword>
<evidence type="ECO:0000259" key="2">
    <source>
        <dbReference type="PROSITE" id="PS50158"/>
    </source>
</evidence>
<dbReference type="InterPro" id="IPR036875">
    <property type="entry name" value="Znf_CCHC_sf"/>
</dbReference>
<proteinExistence type="predicted"/>
<dbReference type="EMBL" id="JAPMOS010000114">
    <property type="protein sequence ID" value="KAJ4455237.1"/>
    <property type="molecule type" value="Genomic_DNA"/>
</dbReference>
<feature type="domain" description="CCHC-type" evidence="2">
    <location>
        <begin position="248"/>
        <end position="262"/>
    </location>
</feature>
<comment type="caution">
    <text evidence="3">The sequence shown here is derived from an EMBL/GenBank/DDBJ whole genome shotgun (WGS) entry which is preliminary data.</text>
</comment>